<proteinExistence type="predicted"/>
<dbReference type="GO" id="GO:0030544">
    <property type="term" value="F:Hsp70 protein binding"/>
    <property type="evidence" value="ECO:0007669"/>
    <property type="project" value="TreeGrafter"/>
</dbReference>
<evidence type="ECO:0000256" key="3">
    <source>
        <dbReference type="SAM" id="MobiDB-lite"/>
    </source>
</evidence>
<feature type="region of interest" description="Disordered" evidence="3">
    <location>
        <begin position="355"/>
        <end position="404"/>
    </location>
</feature>
<name>A0A7S1AVQ9_NOCSC</name>
<dbReference type="PANTHER" id="PTHR45883">
    <property type="entry name" value="HSC70-INTERACTING PROTEIN"/>
    <property type="match status" value="1"/>
</dbReference>
<dbReference type="Gene3D" id="1.25.40.10">
    <property type="entry name" value="Tetratricopeptide repeat domain"/>
    <property type="match status" value="1"/>
</dbReference>
<keyword evidence="1" id="KW-0677">Repeat</keyword>
<protein>
    <recommendedName>
        <fullName evidence="5">STI1/HOP DP domain-containing protein</fullName>
    </recommendedName>
</protein>
<evidence type="ECO:0008006" key="5">
    <source>
        <dbReference type="Google" id="ProtNLM"/>
    </source>
</evidence>
<evidence type="ECO:0000313" key="4">
    <source>
        <dbReference type="EMBL" id="CAD8866852.1"/>
    </source>
</evidence>
<dbReference type="AlphaFoldDB" id="A0A7S1AVQ9"/>
<feature type="region of interest" description="Disordered" evidence="3">
    <location>
        <begin position="183"/>
        <end position="204"/>
    </location>
</feature>
<reference evidence="4" key="1">
    <citation type="submission" date="2021-01" db="EMBL/GenBank/DDBJ databases">
        <authorList>
            <person name="Corre E."/>
            <person name="Pelletier E."/>
            <person name="Niang G."/>
            <person name="Scheremetjew M."/>
            <person name="Finn R."/>
            <person name="Kale V."/>
            <person name="Holt S."/>
            <person name="Cochrane G."/>
            <person name="Meng A."/>
            <person name="Brown T."/>
            <person name="Cohen L."/>
        </authorList>
    </citation>
    <scope>NUCLEOTIDE SEQUENCE</scope>
</reference>
<dbReference type="SUPFAM" id="SSF48452">
    <property type="entry name" value="TPR-like"/>
    <property type="match status" value="1"/>
</dbReference>
<feature type="compositionally biased region" description="Basic residues" evidence="3">
    <location>
        <begin position="394"/>
        <end position="404"/>
    </location>
</feature>
<organism evidence="4">
    <name type="scientific">Noctiluca scintillans</name>
    <name type="common">Sea sparkle</name>
    <name type="synonym">Red tide dinoflagellate</name>
    <dbReference type="NCBI Taxonomy" id="2966"/>
    <lineage>
        <taxon>Eukaryota</taxon>
        <taxon>Sar</taxon>
        <taxon>Alveolata</taxon>
        <taxon>Dinophyceae</taxon>
        <taxon>Noctilucales</taxon>
        <taxon>Noctilucaceae</taxon>
        <taxon>Noctiluca</taxon>
    </lineage>
</organism>
<dbReference type="EMBL" id="HBFQ01058165">
    <property type="protein sequence ID" value="CAD8866852.1"/>
    <property type="molecule type" value="Transcribed_RNA"/>
</dbReference>
<feature type="region of interest" description="Disordered" evidence="3">
    <location>
        <begin position="1"/>
        <end position="32"/>
    </location>
</feature>
<dbReference type="PANTHER" id="PTHR45883:SF2">
    <property type="entry name" value="HSC70-INTERACTING PROTEIN"/>
    <property type="match status" value="1"/>
</dbReference>
<sequence length="404" mass="44908">MPDGDVVLDDDDDQLRKEEQPYPPLPPAAEVAPSEARAKVLAKIQQDVEIEAAKALRGGNLEKAIHVHTEAMQNNGSTAMLLAVRAALLLKQKRPCAAIRDCCAAIQLNPDILRAYRLRGIAHRKLGNFHKAYRDLSHAQKTIFDEDTVEVHNFVAEKIGKAPRPVMPVHPLERVAGVEAGKQARAVATPEPVTETKETQEPPKDLEQNQAVTICGLQRAPHLNGKRGIVQRRDPRPGQRGRWEIEVRLGGGQVEVKSIKSQNVAVLNQLDKAACRTWMKDERQHAEERRMREAAEEQQQYQSAVDAKMLQLPLTPAVREALRAMPPQKSFDLLEKVNAGIGVARLNEFLLAGSKANATDVKQSSDSDDDMELDAEEERGGSRRRRTDDQTDAKRRKGEKHADA</sequence>
<feature type="compositionally biased region" description="Basic and acidic residues" evidence="3">
    <location>
        <begin position="194"/>
        <end position="204"/>
    </location>
</feature>
<dbReference type="InterPro" id="IPR011990">
    <property type="entry name" value="TPR-like_helical_dom_sf"/>
</dbReference>
<evidence type="ECO:0000256" key="1">
    <source>
        <dbReference type="ARBA" id="ARBA00022737"/>
    </source>
</evidence>
<feature type="compositionally biased region" description="Acidic residues" evidence="3">
    <location>
        <begin position="1"/>
        <end position="13"/>
    </location>
</feature>
<gene>
    <name evidence="4" type="ORF">NSCI0253_LOCUS41207</name>
</gene>
<feature type="compositionally biased region" description="Basic and acidic residues" evidence="3">
    <location>
        <begin position="378"/>
        <end position="393"/>
    </location>
</feature>
<feature type="compositionally biased region" description="Acidic residues" evidence="3">
    <location>
        <begin position="366"/>
        <end position="377"/>
    </location>
</feature>
<accession>A0A7S1AVQ9</accession>
<evidence type="ECO:0000256" key="2">
    <source>
        <dbReference type="ARBA" id="ARBA00022803"/>
    </source>
</evidence>
<keyword evidence="2" id="KW-0802">TPR repeat</keyword>